<accession>A0A1G6SBS4</accession>
<feature type="domain" description="EamA" evidence="7">
    <location>
        <begin position="6"/>
        <end position="137"/>
    </location>
</feature>
<dbReference type="InterPro" id="IPR037185">
    <property type="entry name" value="EmrE-like"/>
</dbReference>
<dbReference type="AlphaFoldDB" id="A0A1G6SBS4"/>
<feature type="transmembrane region" description="Helical" evidence="6">
    <location>
        <begin position="147"/>
        <end position="165"/>
    </location>
</feature>
<feature type="transmembrane region" description="Helical" evidence="6">
    <location>
        <begin position="65"/>
        <end position="84"/>
    </location>
</feature>
<proteinExistence type="inferred from homology"/>
<gene>
    <name evidence="8" type="ORF">SAMN04489866_101289</name>
</gene>
<feature type="transmembrane region" description="Helical" evidence="6">
    <location>
        <begin position="34"/>
        <end position="53"/>
    </location>
</feature>
<evidence type="ECO:0000256" key="2">
    <source>
        <dbReference type="ARBA" id="ARBA00007362"/>
    </source>
</evidence>
<evidence type="ECO:0000313" key="9">
    <source>
        <dbReference type="Proteomes" id="UP000198995"/>
    </source>
</evidence>
<dbReference type="OrthoDB" id="9814238at2"/>
<dbReference type="PANTHER" id="PTHR32322:SF2">
    <property type="entry name" value="EAMA DOMAIN-CONTAINING PROTEIN"/>
    <property type="match status" value="1"/>
</dbReference>
<evidence type="ECO:0000259" key="7">
    <source>
        <dbReference type="Pfam" id="PF00892"/>
    </source>
</evidence>
<reference evidence="8 9" key="1">
    <citation type="submission" date="2016-10" db="EMBL/GenBank/DDBJ databases">
        <authorList>
            <person name="de Groot N.N."/>
        </authorList>
    </citation>
    <scope>NUCLEOTIDE SEQUENCE [LARGE SCALE GENOMIC DNA]</scope>
    <source>
        <strain evidence="8 9">DSM 20475</strain>
    </source>
</reference>
<organism evidence="8 9">
    <name type="scientific">Peptococcus niger</name>
    <dbReference type="NCBI Taxonomy" id="2741"/>
    <lineage>
        <taxon>Bacteria</taxon>
        <taxon>Bacillati</taxon>
        <taxon>Bacillota</taxon>
        <taxon>Clostridia</taxon>
        <taxon>Eubacteriales</taxon>
        <taxon>Peptococcaceae</taxon>
        <taxon>Peptococcus</taxon>
    </lineage>
</organism>
<dbReference type="Proteomes" id="UP000198995">
    <property type="component" value="Unassembled WGS sequence"/>
</dbReference>
<evidence type="ECO:0000256" key="1">
    <source>
        <dbReference type="ARBA" id="ARBA00004141"/>
    </source>
</evidence>
<dbReference type="PROSITE" id="PS51257">
    <property type="entry name" value="PROKAR_LIPOPROTEIN"/>
    <property type="match status" value="1"/>
</dbReference>
<dbReference type="PANTHER" id="PTHR32322">
    <property type="entry name" value="INNER MEMBRANE TRANSPORTER"/>
    <property type="match status" value="1"/>
</dbReference>
<evidence type="ECO:0000256" key="4">
    <source>
        <dbReference type="ARBA" id="ARBA00022989"/>
    </source>
</evidence>
<dbReference type="GO" id="GO:0016020">
    <property type="term" value="C:membrane"/>
    <property type="evidence" value="ECO:0007669"/>
    <property type="project" value="UniProtKB-SubCell"/>
</dbReference>
<evidence type="ECO:0000313" key="8">
    <source>
        <dbReference type="EMBL" id="SDD14352.1"/>
    </source>
</evidence>
<feature type="transmembrane region" description="Helical" evidence="6">
    <location>
        <begin position="265"/>
        <end position="284"/>
    </location>
</feature>
<dbReference type="InterPro" id="IPR000620">
    <property type="entry name" value="EamA_dom"/>
</dbReference>
<dbReference type="InterPro" id="IPR050638">
    <property type="entry name" value="AA-Vitamin_Transporters"/>
</dbReference>
<evidence type="ECO:0000256" key="6">
    <source>
        <dbReference type="SAM" id="Phobius"/>
    </source>
</evidence>
<dbReference type="SUPFAM" id="SSF103481">
    <property type="entry name" value="Multidrug resistance efflux transporter EmrE"/>
    <property type="match status" value="2"/>
</dbReference>
<evidence type="ECO:0000256" key="5">
    <source>
        <dbReference type="ARBA" id="ARBA00023136"/>
    </source>
</evidence>
<feature type="transmembrane region" description="Helical" evidence="6">
    <location>
        <begin position="121"/>
        <end position="141"/>
    </location>
</feature>
<comment type="similarity">
    <text evidence="2">Belongs to the EamA transporter family.</text>
</comment>
<feature type="transmembrane region" description="Helical" evidence="6">
    <location>
        <begin position="177"/>
        <end position="197"/>
    </location>
</feature>
<dbReference type="EMBL" id="FNAF01000001">
    <property type="protein sequence ID" value="SDD14352.1"/>
    <property type="molecule type" value="Genomic_DNA"/>
</dbReference>
<keyword evidence="3 6" id="KW-0812">Transmembrane</keyword>
<feature type="transmembrane region" description="Helical" evidence="6">
    <location>
        <begin position="240"/>
        <end position="259"/>
    </location>
</feature>
<feature type="domain" description="EamA" evidence="7">
    <location>
        <begin position="147"/>
        <end position="279"/>
    </location>
</feature>
<keyword evidence="9" id="KW-1185">Reference proteome</keyword>
<comment type="subcellular location">
    <subcellularLocation>
        <location evidence="1">Membrane</location>
        <topology evidence="1">Multi-pass membrane protein</topology>
    </subcellularLocation>
</comment>
<feature type="transmembrane region" description="Helical" evidence="6">
    <location>
        <begin position="209"/>
        <end position="228"/>
    </location>
</feature>
<feature type="transmembrane region" description="Helical" evidence="6">
    <location>
        <begin position="7"/>
        <end position="28"/>
    </location>
</feature>
<dbReference type="Pfam" id="PF00892">
    <property type="entry name" value="EamA"/>
    <property type="match status" value="2"/>
</dbReference>
<sequence>MNLRRAYFLYLLSVIMFGCNGIIASHIAQSSITIVFFRLSLGSLFLLTIIFLRRQGRELIRYPKDLLYVTLSGMAMGVSWLFLYEAFDRVGVGIASLLYACGPVLVMALSPLIFKEHLTRLKCSAFAVVFLGVCLINGTELNFGGDWWGVACGLLSAVTYALMVIANKQAKDLSGLANTQVQLLAGLVTVCTFMAVRSAFDFSIAPSDWPWIFFLGVISTGFACLLYFSAINRLPAQSIAVLGYLEPLTALFLSALLLGEKLYALQIPGAVFILGGAFVAEVIGGRRQTS</sequence>
<keyword evidence="4 6" id="KW-1133">Transmembrane helix</keyword>
<evidence type="ECO:0000256" key="3">
    <source>
        <dbReference type="ARBA" id="ARBA00022692"/>
    </source>
</evidence>
<keyword evidence="5 6" id="KW-0472">Membrane</keyword>
<protein>
    <submittedName>
        <fullName evidence="8">RarD protein</fullName>
    </submittedName>
</protein>
<dbReference type="STRING" id="2741.SAMN04489866_101289"/>
<name>A0A1G6SBS4_PEPNI</name>
<dbReference type="Gene3D" id="1.10.3730.20">
    <property type="match status" value="2"/>
</dbReference>
<feature type="transmembrane region" description="Helical" evidence="6">
    <location>
        <begin position="90"/>
        <end position="114"/>
    </location>
</feature>
<dbReference type="RefSeq" id="WP_091790965.1">
    <property type="nucleotide sequence ID" value="NZ_FNAF01000001.1"/>
</dbReference>